<evidence type="ECO:0000256" key="5">
    <source>
        <dbReference type="ARBA" id="ARBA00023136"/>
    </source>
</evidence>
<dbReference type="InterPro" id="IPR025857">
    <property type="entry name" value="MacB_PCD"/>
</dbReference>
<protein>
    <submittedName>
        <fullName evidence="9">Putative ABC transport system permease protein</fullName>
    </submittedName>
</protein>
<name>A0A239L7A0_EKHLU</name>
<evidence type="ECO:0000256" key="1">
    <source>
        <dbReference type="ARBA" id="ARBA00004651"/>
    </source>
</evidence>
<evidence type="ECO:0000256" key="2">
    <source>
        <dbReference type="ARBA" id="ARBA00022475"/>
    </source>
</evidence>
<keyword evidence="5 6" id="KW-0472">Membrane</keyword>
<keyword evidence="4 6" id="KW-1133">Transmembrane helix</keyword>
<comment type="subcellular location">
    <subcellularLocation>
        <location evidence="1">Cell membrane</location>
        <topology evidence="1">Multi-pass membrane protein</topology>
    </subcellularLocation>
</comment>
<dbReference type="InterPro" id="IPR050250">
    <property type="entry name" value="Macrolide_Exporter_MacB"/>
</dbReference>
<sequence>MIKNYLNVALRNLFKHKFYSLINILGLSIGLTCFLMISLYVVDELSYDTFHSDADRIYRMDFTGNINGSEFITALASAPAGPTMPVEFPEVEAATRLRSTGNWIIKEKNTEDAYNEDAVVYADHNFFQFWDFNLKSGNPETCLERPNTLVISESLASKVFGEENPVGKIVVLDNNDDWEVTGVFEDMPTNSHFNFEMMLSMESREEAKSTMWMSFNFNTYLKLQEGYDPNDLEAKFPGLIEKYIGPEIQNFMGASLEEFYEAGNDAGFYLFPLLDIHLKSDKLGELNVNGDVKYVLIFTAIAMFILILACINFMNLSTARSAGRAKEVGVRKVMGAYKSQLRKQFLTEAFLITFISILIAYGLSFLLLNQFNTLADKAMVFNSLLSPAFLLIMLGVLIVVGFLAGSYPAFFLSKFRPVEVLKGKLNLGLKGGGLRSTLVVLQFCVSIIMIIGTAIVYQQLSYIQNKKLGYSKDHILMIHDPWLMDDKADSYKNEALQHSNILSGTMSSFLPVNTADNNNAWFPGSNSTKSETYIFHEYRVDHDYMETLDIELKSGRSFSKDFPSDSLAVVLNEAAMHKIGWTLEETIGKTISTFDGFQDSIYTVSYKVIGIMKDFHFTSLKDQIEPLIFKLGRSRGFVSFKITNENIPATIGFLEDKWNEFAPSQPFAYSFLDERFNEMYENEQKLGKIFGVFAFLAIFIACLGLYGLAAFTAEQRRKEIGVRKVLGASISSIITLLSKEFLKLVGIAFLIAAPISYYFMSEWLQDFENRTNINPMVFLLAGIIALVIAWVTMGFQSWNAARINPARSLKDE</sequence>
<proteinExistence type="predicted"/>
<feature type="transmembrane region" description="Helical" evidence="6">
    <location>
        <begin position="21"/>
        <end position="42"/>
    </location>
</feature>
<reference evidence="9 10" key="1">
    <citation type="submission" date="2017-06" db="EMBL/GenBank/DDBJ databases">
        <authorList>
            <person name="Kim H.J."/>
            <person name="Triplett B.A."/>
        </authorList>
    </citation>
    <scope>NUCLEOTIDE SEQUENCE [LARGE SCALE GENOMIC DNA]</scope>
    <source>
        <strain evidence="9 10">DSM 19307</strain>
    </source>
</reference>
<feature type="domain" description="ABC3 transporter permease C-terminal" evidence="7">
    <location>
        <begin position="301"/>
        <end position="415"/>
    </location>
</feature>
<feature type="transmembrane region" description="Helical" evidence="6">
    <location>
        <begin position="689"/>
        <end position="713"/>
    </location>
</feature>
<dbReference type="PANTHER" id="PTHR30572">
    <property type="entry name" value="MEMBRANE COMPONENT OF TRANSPORTER-RELATED"/>
    <property type="match status" value="1"/>
</dbReference>
<accession>A0A239L7A0</accession>
<gene>
    <name evidence="9" type="ORF">SAMN05421640_2981</name>
</gene>
<keyword evidence="2" id="KW-1003">Cell membrane</keyword>
<evidence type="ECO:0000256" key="3">
    <source>
        <dbReference type="ARBA" id="ARBA00022692"/>
    </source>
</evidence>
<dbReference type="Pfam" id="PF12704">
    <property type="entry name" value="MacB_PCD"/>
    <property type="match status" value="1"/>
</dbReference>
<evidence type="ECO:0000313" key="9">
    <source>
        <dbReference type="EMBL" id="SNT25559.1"/>
    </source>
</evidence>
<organism evidence="9 10">
    <name type="scientific">Ekhidna lutea</name>
    <dbReference type="NCBI Taxonomy" id="447679"/>
    <lineage>
        <taxon>Bacteria</taxon>
        <taxon>Pseudomonadati</taxon>
        <taxon>Bacteroidota</taxon>
        <taxon>Cytophagia</taxon>
        <taxon>Cytophagales</taxon>
        <taxon>Reichenbachiellaceae</taxon>
        <taxon>Ekhidna</taxon>
    </lineage>
</organism>
<dbReference type="EMBL" id="FZPD01000005">
    <property type="protein sequence ID" value="SNT25559.1"/>
    <property type="molecule type" value="Genomic_DNA"/>
</dbReference>
<feature type="transmembrane region" description="Helical" evidence="6">
    <location>
        <begin position="741"/>
        <end position="760"/>
    </location>
</feature>
<evidence type="ECO:0000313" key="10">
    <source>
        <dbReference type="Proteomes" id="UP000198393"/>
    </source>
</evidence>
<evidence type="ECO:0000259" key="8">
    <source>
        <dbReference type="Pfam" id="PF12704"/>
    </source>
</evidence>
<dbReference type="Proteomes" id="UP000198393">
    <property type="component" value="Unassembled WGS sequence"/>
</dbReference>
<dbReference type="PANTHER" id="PTHR30572:SF18">
    <property type="entry name" value="ABC-TYPE MACROLIDE FAMILY EXPORT SYSTEM PERMEASE COMPONENT 2"/>
    <property type="match status" value="1"/>
</dbReference>
<feature type="domain" description="ABC3 transporter permease C-terminal" evidence="7">
    <location>
        <begin position="692"/>
        <end position="805"/>
    </location>
</feature>
<dbReference type="GO" id="GO:0022857">
    <property type="term" value="F:transmembrane transporter activity"/>
    <property type="evidence" value="ECO:0007669"/>
    <property type="project" value="TreeGrafter"/>
</dbReference>
<feature type="transmembrane region" description="Helical" evidence="6">
    <location>
        <begin position="388"/>
        <end position="412"/>
    </location>
</feature>
<dbReference type="RefSeq" id="WP_089357676.1">
    <property type="nucleotide sequence ID" value="NZ_FZPD01000005.1"/>
</dbReference>
<feature type="transmembrane region" description="Helical" evidence="6">
    <location>
        <begin position="433"/>
        <end position="457"/>
    </location>
</feature>
<dbReference type="AlphaFoldDB" id="A0A239L7A0"/>
<keyword evidence="10" id="KW-1185">Reference proteome</keyword>
<feature type="transmembrane region" description="Helical" evidence="6">
    <location>
        <begin position="345"/>
        <end position="368"/>
    </location>
</feature>
<evidence type="ECO:0000256" key="6">
    <source>
        <dbReference type="SAM" id="Phobius"/>
    </source>
</evidence>
<dbReference type="Pfam" id="PF02687">
    <property type="entry name" value="FtsX"/>
    <property type="match status" value="2"/>
</dbReference>
<evidence type="ECO:0000256" key="4">
    <source>
        <dbReference type="ARBA" id="ARBA00022989"/>
    </source>
</evidence>
<keyword evidence="3 6" id="KW-0812">Transmembrane</keyword>
<feature type="domain" description="MacB-like periplasmic core" evidence="8">
    <location>
        <begin position="20"/>
        <end position="235"/>
    </location>
</feature>
<feature type="transmembrane region" description="Helical" evidence="6">
    <location>
        <begin position="294"/>
        <end position="316"/>
    </location>
</feature>
<dbReference type="InterPro" id="IPR003838">
    <property type="entry name" value="ABC3_permease_C"/>
</dbReference>
<dbReference type="OrthoDB" id="5933722at2"/>
<dbReference type="GO" id="GO:0005886">
    <property type="term" value="C:plasma membrane"/>
    <property type="evidence" value="ECO:0007669"/>
    <property type="project" value="UniProtKB-SubCell"/>
</dbReference>
<evidence type="ECO:0000259" key="7">
    <source>
        <dbReference type="Pfam" id="PF02687"/>
    </source>
</evidence>
<feature type="transmembrane region" description="Helical" evidence="6">
    <location>
        <begin position="772"/>
        <end position="793"/>
    </location>
</feature>